<dbReference type="Gene3D" id="1.10.10.10">
    <property type="entry name" value="Winged helix-like DNA-binding domain superfamily/Winged helix DNA-binding domain"/>
    <property type="match status" value="1"/>
</dbReference>
<feature type="domain" description="Bacterioopsin transcriptional activator GAF and HTH associated" evidence="4">
    <location>
        <begin position="19"/>
        <end position="129"/>
    </location>
</feature>
<feature type="domain" description="HTH bat-type" evidence="3">
    <location>
        <begin position="139"/>
        <end position="190"/>
    </location>
</feature>
<evidence type="ECO:0000313" key="6">
    <source>
        <dbReference type="Proteomes" id="UP000016986"/>
    </source>
</evidence>
<reference evidence="5 6" key="1">
    <citation type="submission" date="2013-09" db="EMBL/GenBank/DDBJ databases">
        <title>Whole genome sequencing of Halarchaeum acidiphilum strain MH1-52-1.</title>
        <authorList>
            <person name="Shimane Y."/>
            <person name="Minegishi H."/>
            <person name="Nishi S."/>
            <person name="Echigo A."/>
            <person name="Shuto A."/>
            <person name="Konishi M."/>
            <person name="Ito T."/>
            <person name="Ohkuma M."/>
            <person name="Ohta Y."/>
            <person name="Nagano Y."/>
            <person name="Tsubouchi T."/>
            <person name="Mori K."/>
            <person name="Usui K."/>
            <person name="Kamekura M."/>
            <person name="Usami R."/>
            <person name="Takaki Y."/>
            <person name="Hatada Y."/>
        </authorList>
    </citation>
    <scope>NUCLEOTIDE SEQUENCE [LARGE SCALE GENOMIC DNA]</scope>
    <source>
        <strain evidence="5 6">JCM 16109</strain>
    </source>
</reference>
<accession>U2YV94</accession>
<dbReference type="PANTHER" id="PTHR34236:SF1">
    <property type="entry name" value="DIMETHYL SULFOXIDE REDUCTASE TRANSCRIPTIONAL ACTIVATOR"/>
    <property type="match status" value="1"/>
</dbReference>
<evidence type="ECO:0000259" key="4">
    <source>
        <dbReference type="Pfam" id="PF15915"/>
    </source>
</evidence>
<dbReference type="InterPro" id="IPR031803">
    <property type="entry name" value="BAT_GAF/HTH-assoc"/>
</dbReference>
<evidence type="ECO:0000313" key="5">
    <source>
        <dbReference type="EMBL" id="GAD52940.1"/>
    </source>
</evidence>
<keyword evidence="6" id="KW-1185">Reference proteome</keyword>
<dbReference type="InterPro" id="IPR007050">
    <property type="entry name" value="HTH_bacterioopsin"/>
</dbReference>
<evidence type="ECO:0000256" key="1">
    <source>
        <dbReference type="ARBA" id="ARBA00023015"/>
    </source>
</evidence>
<dbReference type="Proteomes" id="UP000016986">
    <property type="component" value="Unassembled WGS sequence"/>
</dbReference>
<organism evidence="5 6">
    <name type="scientific">Halarchaeum acidiphilum MH1-52-1</name>
    <dbReference type="NCBI Taxonomy" id="1261545"/>
    <lineage>
        <taxon>Archaea</taxon>
        <taxon>Methanobacteriati</taxon>
        <taxon>Methanobacteriota</taxon>
        <taxon>Stenosarchaea group</taxon>
        <taxon>Halobacteria</taxon>
        <taxon>Halobacteriales</taxon>
        <taxon>Halobacteriaceae</taxon>
    </lineage>
</organism>
<dbReference type="PANTHER" id="PTHR34236">
    <property type="entry name" value="DIMETHYL SULFOXIDE REDUCTASE TRANSCRIPTIONAL ACTIVATOR"/>
    <property type="match status" value="1"/>
</dbReference>
<dbReference type="AlphaFoldDB" id="U2YV94"/>
<name>U2YV94_9EURY</name>
<dbReference type="InterPro" id="IPR036388">
    <property type="entry name" value="WH-like_DNA-bd_sf"/>
</dbReference>
<dbReference type="eggNOG" id="arCOG02274">
    <property type="taxonomic scope" value="Archaea"/>
</dbReference>
<keyword evidence="2" id="KW-0804">Transcription</keyword>
<sequence>MWVRPISRRYPDVCFRVLAAFPGTADGGIGLVEISGPDLPAVRDAVESSDVLRTVDVLHDGDGGTLVRFETSAPLLLRALRSARVPLELPFEVRDGVANWTLTAARDDLSRLGDELDARGVDYRLERVRDDAGRDPALLTERQHELLELAVERGYYDHPRGATLTELAAEAGVAKSTLSGLLQRAEGRVVKRHLRVP</sequence>
<proteinExistence type="predicted"/>
<dbReference type="Pfam" id="PF04967">
    <property type="entry name" value="HTH_10"/>
    <property type="match status" value="1"/>
</dbReference>
<dbReference type="Pfam" id="PF15915">
    <property type="entry name" value="BAT"/>
    <property type="match status" value="1"/>
</dbReference>
<dbReference type="EMBL" id="BATA01000040">
    <property type="protein sequence ID" value="GAD52940.1"/>
    <property type="molecule type" value="Genomic_DNA"/>
</dbReference>
<protein>
    <submittedName>
        <fullName evidence="5">Bacterio-opsin activator domain-containing protein</fullName>
    </submittedName>
</protein>
<evidence type="ECO:0000259" key="3">
    <source>
        <dbReference type="Pfam" id="PF04967"/>
    </source>
</evidence>
<comment type="caution">
    <text evidence="5">The sequence shown here is derived from an EMBL/GenBank/DDBJ whole genome shotgun (WGS) entry which is preliminary data.</text>
</comment>
<keyword evidence="1" id="KW-0805">Transcription regulation</keyword>
<gene>
    <name evidence="5" type="ORF">MBEHAL_1700</name>
</gene>
<evidence type="ECO:0000256" key="2">
    <source>
        <dbReference type="ARBA" id="ARBA00023163"/>
    </source>
</evidence>